<dbReference type="PROSITE" id="PS51257">
    <property type="entry name" value="PROKAR_LIPOPROTEIN"/>
    <property type="match status" value="1"/>
</dbReference>
<keyword evidence="3" id="KW-1185">Reference proteome</keyword>
<keyword evidence="1" id="KW-1133">Transmembrane helix</keyword>
<feature type="transmembrane region" description="Helical" evidence="1">
    <location>
        <begin position="109"/>
        <end position="133"/>
    </location>
</feature>
<gene>
    <name evidence="2" type="ORF">GCM10010528_30460</name>
</gene>
<name>A0ABP6LQD4_9ACTN</name>
<proteinExistence type="predicted"/>
<keyword evidence="1" id="KW-0812">Transmembrane</keyword>
<organism evidence="2 3">
    <name type="scientific">Gordonia defluvii</name>
    <dbReference type="NCBI Taxonomy" id="283718"/>
    <lineage>
        <taxon>Bacteria</taxon>
        <taxon>Bacillati</taxon>
        <taxon>Actinomycetota</taxon>
        <taxon>Actinomycetes</taxon>
        <taxon>Mycobacteriales</taxon>
        <taxon>Gordoniaceae</taxon>
        <taxon>Gordonia</taxon>
    </lineage>
</organism>
<dbReference type="Proteomes" id="UP001501035">
    <property type="component" value="Unassembled WGS sequence"/>
</dbReference>
<accession>A0ABP6LQD4</accession>
<sequence length="153" mass="15977">MNPTAQRIVQVALLVVGTILTLMAVFLFAGCVKNDARINANKAVAVAEVSAADRLHAAVGFFTPDGKFHSPQLGLLYPTELSLGERISVDYDASNPDGLVRPTGRSASLAVIPVLSVIVGGWAVVAGLMVLVAELGRRGRGAHTAVRAQLPSH</sequence>
<feature type="transmembrane region" description="Helical" evidence="1">
    <location>
        <begin position="12"/>
        <end position="32"/>
    </location>
</feature>
<protein>
    <submittedName>
        <fullName evidence="2">DUF3592 domain-containing protein</fullName>
    </submittedName>
</protein>
<evidence type="ECO:0000313" key="3">
    <source>
        <dbReference type="Proteomes" id="UP001501035"/>
    </source>
</evidence>
<keyword evidence="1" id="KW-0472">Membrane</keyword>
<reference evidence="3" key="1">
    <citation type="journal article" date="2019" name="Int. J. Syst. Evol. Microbiol.">
        <title>The Global Catalogue of Microorganisms (GCM) 10K type strain sequencing project: providing services to taxonomists for standard genome sequencing and annotation.</title>
        <authorList>
            <consortium name="The Broad Institute Genomics Platform"/>
            <consortium name="The Broad Institute Genome Sequencing Center for Infectious Disease"/>
            <person name="Wu L."/>
            <person name="Ma J."/>
        </authorList>
    </citation>
    <scope>NUCLEOTIDE SEQUENCE [LARGE SCALE GENOMIC DNA]</scope>
    <source>
        <strain evidence="3">JCM 14234</strain>
    </source>
</reference>
<dbReference type="EMBL" id="BAAAVS010000060">
    <property type="protein sequence ID" value="GAA3049197.1"/>
    <property type="molecule type" value="Genomic_DNA"/>
</dbReference>
<evidence type="ECO:0000313" key="2">
    <source>
        <dbReference type="EMBL" id="GAA3049197.1"/>
    </source>
</evidence>
<comment type="caution">
    <text evidence="2">The sequence shown here is derived from an EMBL/GenBank/DDBJ whole genome shotgun (WGS) entry which is preliminary data.</text>
</comment>
<dbReference type="RefSeq" id="WP_290706356.1">
    <property type="nucleotide sequence ID" value="NZ_BAAAVS010000060.1"/>
</dbReference>
<evidence type="ECO:0000256" key="1">
    <source>
        <dbReference type="SAM" id="Phobius"/>
    </source>
</evidence>